<dbReference type="EMBL" id="CM037155">
    <property type="protein sequence ID" value="KAH7846642.1"/>
    <property type="molecule type" value="Genomic_DNA"/>
</dbReference>
<evidence type="ECO:0000313" key="2">
    <source>
        <dbReference type="Proteomes" id="UP000828048"/>
    </source>
</evidence>
<protein>
    <submittedName>
        <fullName evidence="1">Uncharacterized protein</fullName>
    </submittedName>
</protein>
<name>A0ACB7XZK0_9ERIC</name>
<gene>
    <name evidence="1" type="ORF">Vadar_016372</name>
</gene>
<evidence type="ECO:0000313" key="1">
    <source>
        <dbReference type="EMBL" id="KAH7846642.1"/>
    </source>
</evidence>
<comment type="caution">
    <text evidence="1">The sequence shown here is derived from an EMBL/GenBank/DDBJ whole genome shotgun (WGS) entry which is preliminary data.</text>
</comment>
<keyword evidence="2" id="KW-1185">Reference proteome</keyword>
<reference evidence="1 2" key="1">
    <citation type="journal article" date="2021" name="Hortic Res">
        <title>High-quality reference genome and annotation aids understanding of berry development for evergreen blueberry (Vaccinium darrowii).</title>
        <authorList>
            <person name="Yu J."/>
            <person name="Hulse-Kemp A.M."/>
            <person name="Babiker E."/>
            <person name="Staton M."/>
        </authorList>
    </citation>
    <scope>NUCLEOTIDE SEQUENCE [LARGE SCALE GENOMIC DNA]</scope>
    <source>
        <strain evidence="2">cv. NJ 8807/NJ 8810</strain>
        <tissue evidence="1">Young leaf</tissue>
    </source>
</reference>
<proteinExistence type="predicted"/>
<sequence>MAEIARLVEVLFDDAASSSDLSYKLRSDASLKLGFEKVYSILKLGVEPAGNGKLGFECWEKAQVQAVSSVAYAIACATRSISVEQAEPVIIAAVQQALEFAICYLEKSVPSGDDLTVQNNLVQILEIALIAGMDKDSDLPQPSFDNALLDSLLALAAGSGNIDIGDHVRCIFQGGCCSKEQKPADRLLMTLVAECTLPDNVTQLILGSTSHQDVNKLAFLSQHWAVAHLECVQRLILVCKELFELPLVLGDKIVSTNFRKRLSLCLRIFKLLRILVKDMPYIEYDATLLQAVASFADVLPSLLRTEIDFVNINAAVESSCESLLLLLLEEFLLLVQVVFCNSCVFENIQACIIASILGNLEGNLWSYNKAAANPKPPLAYFPRVVGWVLKLIGDIKQQTHRAVDLEEFDAECSGSDFQNNSPACHIHSERILLLKKYTTEELLSIVFPSSRQWVDNLMQLVLFLHSEGVKLKPKLERSFSSTTKAVSSAELESAFCHEEEPIFGDLFSEGGRSVGSADGYDQPTIAVSSISHVCNMPIQAATELVTFLKMCLFSPDWHPSIYKDGCQKLKGSHIDILLLIIYCQSCCYEEKTSDNGVAFHEQSKTGNIHGLCFELLHHLLLRHALSASLEEYLVEQVLKVENGVFVYNDQTLTLLAHAVICRAGLSGSQLRTIIYRIYVDFLVEKAKTVLSSCPSLKELVETLPSTYHIEIILMAFHLSSDAEKAKLAGFIFSSFSKIDDCSSGSSNIQVSCWALLISRLVLVLRHMIYYPRACPSSLLLVLRAKLREAQLTGICPPNTANDHLSSWASVAVENLKPGGIKDGPISSSILNQLIDIAPLPASVCRDEMAIDCLSLSWGDLCATFSRILGCWSGKIAETVDDLIIERYIFVLCWDVPTMGSTLEHLLLFWSGKHTMDTSNVEHMFCLSHSLLGHCSVIAEKVNFSEMLFAVLQCLHAVNLAGDSRELGWDFLRNGSLLSLVLSLLNAGIWRYCTKNSITSTGPVWSDKTSRDNELLSLAEGLVSSVFGADRVAELLRIFSSLLNSYLRVYQKSFLSAFSSSKHCTQESSPLLLLKYTGFDKCMQDELLEKDGINISQLESVHDLLSKLDGTIDKLSSGIQSSKVFWEFVLHGFPCHFQTPSGSLVSCILGIRGIINFLDGLLNSSDAMRVSSMETEVLRQILDSVMAINSDKVFDSVHRNCESIYCSLIERLEVPDYNCVYDLKHMEEFLCAINSQEVINSRIHEWTVNKAIHIMDTVRKDPSRTVVFRFFLSGDDVSAQVKDLYGSQRGDLLVLIDSLDKCDSELVNVKVLNFFTDIVSGETYPGIKQKVQEKFHGMDLLFLSQWLERRLLGSMVEDSGGITSAKGSSASLRESTMDFIMSLVSPFSEQRSGELQSHLFEAMLISLDNAFLLFDAQTTKSYFSFVVQLLRGETSMKSLVQRCLVLMKRLAGDEHRLQGLKFLFGFLGTVMSDCGLSKNTVDKSFAKSLSNNSSGMGLMASRSLSSGKSSETLVLSANQEGGSTSLECDATSADEDEDDGTSDGEVGSMDKDDEDDSNSDRALASKVCTFTSSGSNFMEQHWYFCYTCDLTVSKGCCSVCAKVCHRGHRVVYSRSSRFFCDCGAGGVRGSSCQCLKPRKFTASNSMPTRGTSNFQPLLPFTEEGDQLPDSDSDFEEDIPMDTDNSIRLSIPREVQDCMPLILKELDVEGQVLDLCSSLLPSITCRRDSNLSKDKTTVLGEDKVLSYGVDLLQLRKAYKSGSLDLKIKADYPNAKELKSHLASGSLVKSLLSVSIRGRLAVGEGDKVAIFDVGQLIGQATVAPVTADKANVKPLSKNVVRFEIVHLVFNPVVENYLAVAGYEDCQVLTVSHRGEVTDRLAIELALQGSYIRRVDWVPGSQVQLMVVTNRFVKIYDLSQDNISPMHYFTLPDDMIVDATLIVATQGRMFLLVLSELGCLFRLELSMKGNVGAKPLKEMVQIVGKDELVKGSSLYFSPTYKLLFLSYQDGTTLVGRLNPDATSLTEISAVYEDEHEGKLRPAGLHRWRELLVGSGLFVCFSTLKSNVALAVSMGENEMFAQNLRHSVGSTSPLVGITAYKPLSKDKIHCLVLHDDGSLQIYSHIPIGVDASSTAMSEKVKRLGSGILNNKAYAGLNPEFPLDFFEKTVCITADVKLSGDAIKNGDSDGAKQGLASEDGFLESPTPAGFKITVSNSNPDIVMVGFRVHVGNTSANHIPSEITIFQRVIKLDEGMRSWYDVPFTVAESLLADEEYTISIGPTFNGSTLPRIDSLEVYGRAKDEFGWKEKMDAVLDMEARVLGCNSSAAGSRKKCRTMQSAPVQEQVVADGLKLLSRFYALCRSQGCSKVDDVMLELSKLKCKQLLETIFESDKEPLLQAAACRVLQAVFPKRETYLQVKDTLRLLGVVKSTSILTSRLGVGCTTAGWIIEEFTAQMRAVSRIALHRRSNLAAFLDTNGSEVVDGLMQVLWGILDVEQPDTQTMNNIVISSVELIYCYAECLALPGKDSGGISVGPAVSLLKKLLFSSNEAVQTSCSLAISSRLLQMPFPKQTMLGTDDAVENASPILLPADVTTSAGGNTQIMVEEDSITSSVQYCCDGCSTVPILRRRWHCTVCPDFDLCEACYEVLDTDRLPPPHSRDHPMSAIPIEVETLGGEGNEFHLTADDFSDSSMLPIAAEVTNQSSAPSIHMLEANESEEFSTSVIDPVTISASKRAVNSLLISELLEQLKGWMEITSGVRAIPVMQLFYRLSSAVGGPFVDSSKPENLNLEKLVRWFLDEVNLSKPFAAKSRSSFGEVTILVFMFFTLMLRNWHQPGADVSVPKSSGATDTHDKSVIQVLPSSSVPSLSSLDDQEKNEFAAQLHRACGVLRQQVFVNYLMDILQQLVHVFKSQTGNFEIGNGANPGSGCGSLLTVRRELPAGNFSPFFSDSYAKSHRTDIFADYHRLLLENAFRLVYSLVRPEKHDKAVEKEKAYKISSGKDLKLDGYQDVLCSYINNPHTSFVRRYARRLFLHLCGSKTHYYSVRDSWQFLSEVKRLFKYINKSGGFQNTIPYERSVKIVKCLSTIAEVATARPRNWQKYCLRHGDVLSFLMDGLFCFGEESVIHSLKLLNLAFYTGKDISHSLQKVEAGDTGTSSNKSGVQSLDSKKKKKGEDSSESGLEKSYLDMEPAVDIFIAKGGDTLRQFIDCFLLEWNSSSVRSEAKCVLYGIWHHGKQSFKESMLAALLHKVKCLPMYGQNIIEYTELVTCLSGKPDNISKQQNSEIVDRCLTPDVIRCIFETLHSQNELLANHPNSRIYNTLSGLVEFDGYYLESEPCVACSSPEVPYSRMKLESLKSETKFTDNRIIVKCTGSYTIQSVTMNVHDARRSKSVKVLNLYYNNRPVADLSELKNNWSLWKRAKSCHLTFNQTELKVDFPIPITACNFMIELDSFYENLQALSLEPLQCPRCSRPVTDKHGICGNCHENAYQCRQCRNINYENLDSFLCNECGYSKYGRFEFNFMAKPSFIFDSMENDEDMKRGLAAIESESENAHRRYQQLLGFKKPLLKIVSSIGENEIDSQQKDSVQQMMVSLPGPSCKINRKIALLGVLYGEKCKAAFDSVSKSVQTLQGLRQVLMNYLHEKNSDSAVASSRFVVSRSPNNCYGCASTFVTQCLEILQVLSKRPNSKKQLVSAGILSELFENNIHQGPKTARVQARAALCAFSEGDIDAVAELNSLIQKKVLYCLEHHRSMDIALATHEELLLLSEVCSLADEFWESRLRVVFQLLFSAIKLGAKHPAISEHVILPCLRIIAQACTPPKPDTTDKEQGMGKPNSLSDENNLNPSVHPGTLVSAGKSLPESLEKSWDGSQKSQDMQLLSYSEWEKGASYLDFVRRQYKVCQAVKGGQRSRPQRYDYLALKYALRWKRRACKTKSEFTSFELGSWVSELVLSACSQSIRSEMCMLISLLCGQSSSRRFRLLNLLMSLLPATLSAGENAAEYFEMLFKMIDSEDARLFLTVRGGLTSICELISQEVSNVESLERSLHIDISQGFILHKLIELLGKFLEVRNIRSRFMREKLLSQIHGEERKGRASLFILEQLCNLICPSKAEPVYLLVLNKAHTQEEFIRGSMTKNPYSSAEIGPLMRDVKNKICHQLDLLGLLEDDYGMELLVAGNIISLDLSIAQVYELVWRKSNSHSSNTTTSSTLLSSSAAASTRDCPPMTVTYRLQGLDGEATEPMIKELDEDREESQDPEVEFAIAGAVRECGGLEIILGMIQHSRDDLKSNQEQLAAVLNLLMLCCKIRENRRALLRLGALNVLLETARHAFSVDAMEPAEGQLEFKSSAEWAFGLKLPSVPLILSMLRGLSMGHLATQSCIDDGGILPLLHALEGVPGENEIGARAENLLDTLSDKEGKGDGFLAEKVHKLRHATRDEMRRRALRRREEMLQGLGMRQELASDGGGRIVVTQPILEGLDDVEEEEDGLACMVCREGYSLRPTDLLGVYSYSKRVNLGVGTSGSARGECVYTTVSHFNIIHFQCHQEAKRADAALKNPKKEWDGAALRNNETLCNNLFPLRGPSVPVAQYIRHVDMYWDNLNALGCADGSRLRLLTYDIVLMLARFATGASFSADCKGGGKESNSRFLPFMIQMARHLLDQGNHSQRKTMAKSVTTYLSSSPADATPSAVSGGTEETVQFMMVNSLLSESYESWLQHRRAFLQRGIYHAYMQHTHGRSRHRTPLNQPTAESSGIDDLLPIVQPMLVYTGLIEQLQCFFKVKKSPANAVVGRAEVGSSSSSSKESGGGEVEGGSLEGWEVVMREKLLNVREMVGFSREVLTWLEDATSASDLQEAFDVIGVLADVLSGGFARCEDFVHAAINGGKS</sequence>
<dbReference type="Proteomes" id="UP000828048">
    <property type="component" value="Chromosome 5"/>
</dbReference>
<accession>A0ACB7XZK0</accession>
<organism evidence="1 2">
    <name type="scientific">Vaccinium darrowii</name>
    <dbReference type="NCBI Taxonomy" id="229202"/>
    <lineage>
        <taxon>Eukaryota</taxon>
        <taxon>Viridiplantae</taxon>
        <taxon>Streptophyta</taxon>
        <taxon>Embryophyta</taxon>
        <taxon>Tracheophyta</taxon>
        <taxon>Spermatophyta</taxon>
        <taxon>Magnoliopsida</taxon>
        <taxon>eudicotyledons</taxon>
        <taxon>Gunneridae</taxon>
        <taxon>Pentapetalae</taxon>
        <taxon>asterids</taxon>
        <taxon>Ericales</taxon>
        <taxon>Ericaceae</taxon>
        <taxon>Vaccinioideae</taxon>
        <taxon>Vaccinieae</taxon>
        <taxon>Vaccinium</taxon>
    </lineage>
</organism>